<name>A0A2P4XIM7_9STRA</name>
<evidence type="ECO:0000256" key="1">
    <source>
        <dbReference type="SAM" id="MobiDB-lite"/>
    </source>
</evidence>
<comment type="caution">
    <text evidence="3">The sequence shown here is derived from an EMBL/GenBank/DDBJ whole genome shotgun (WGS) entry which is preliminary data.</text>
</comment>
<feature type="compositionally biased region" description="Low complexity" evidence="1">
    <location>
        <begin position="74"/>
        <end position="86"/>
    </location>
</feature>
<evidence type="ECO:0000313" key="4">
    <source>
        <dbReference type="Proteomes" id="UP000237271"/>
    </source>
</evidence>
<feature type="compositionally biased region" description="Polar residues" evidence="1">
    <location>
        <begin position="179"/>
        <end position="188"/>
    </location>
</feature>
<gene>
    <name evidence="3" type="ORF">PHPALM_18894</name>
</gene>
<keyword evidence="4" id="KW-1185">Reference proteome</keyword>
<dbReference type="Proteomes" id="UP000237271">
    <property type="component" value="Unassembled WGS sequence"/>
</dbReference>
<dbReference type="EMBL" id="NCKW01010238">
    <property type="protein sequence ID" value="POM65396.1"/>
    <property type="molecule type" value="Genomic_DNA"/>
</dbReference>
<keyword evidence="2" id="KW-0732">Signal</keyword>
<feature type="chain" id="PRO_5015146159" evidence="2">
    <location>
        <begin position="23"/>
        <end position="230"/>
    </location>
</feature>
<feature type="compositionally biased region" description="Polar residues" evidence="1">
    <location>
        <begin position="34"/>
        <end position="57"/>
    </location>
</feature>
<feature type="region of interest" description="Disordered" evidence="1">
    <location>
        <begin position="33"/>
        <end position="230"/>
    </location>
</feature>
<sequence>MLSWKTLSLIVAAVVAMNGVVGVEQGYGGGVWTTAPSTNGPDDSPVQFSTESSIATDNESKDDSESIENDDSVGSDVDSGSQVDGSWAIDEGSASQPGTVRPPSSSGDGSCDLPPIPSGSIDFPGSGSIDFPPFPSGSIDFPHPPFGSGSADFPPSTTGSGSIEFPPLPSGSDEVPNNGGISLPSSAEGSDRDSSTTYDDSTAGEASMGSNGGHTPPTGGCKVRTRRLRH</sequence>
<accession>A0A2P4XIM7</accession>
<feature type="compositionally biased region" description="Polar residues" evidence="1">
    <location>
        <begin position="93"/>
        <end position="108"/>
    </location>
</feature>
<dbReference type="AlphaFoldDB" id="A0A2P4XIM7"/>
<dbReference type="OrthoDB" id="129011at2759"/>
<reference evidence="3 4" key="1">
    <citation type="journal article" date="2017" name="Genome Biol. Evol.">
        <title>Phytophthora megakarya and P. palmivora, closely related causal agents of cacao black pod rot, underwent increases in genome sizes and gene numbers by different mechanisms.</title>
        <authorList>
            <person name="Ali S.S."/>
            <person name="Shao J."/>
            <person name="Lary D.J."/>
            <person name="Kronmiller B."/>
            <person name="Shen D."/>
            <person name="Strem M.D."/>
            <person name="Amoako-Attah I."/>
            <person name="Akrofi A.Y."/>
            <person name="Begoude B.A."/>
            <person name="Ten Hoopen G.M."/>
            <person name="Coulibaly K."/>
            <person name="Kebe B.I."/>
            <person name="Melnick R.L."/>
            <person name="Guiltinan M.J."/>
            <person name="Tyler B.M."/>
            <person name="Meinhardt L.W."/>
            <person name="Bailey B.A."/>
        </authorList>
    </citation>
    <scope>NUCLEOTIDE SEQUENCE [LARGE SCALE GENOMIC DNA]</scope>
    <source>
        <strain evidence="4">sbr112.9</strain>
    </source>
</reference>
<proteinExistence type="predicted"/>
<evidence type="ECO:0000313" key="3">
    <source>
        <dbReference type="EMBL" id="POM65396.1"/>
    </source>
</evidence>
<feature type="signal peptide" evidence="2">
    <location>
        <begin position="1"/>
        <end position="22"/>
    </location>
</feature>
<evidence type="ECO:0000256" key="2">
    <source>
        <dbReference type="SAM" id="SignalP"/>
    </source>
</evidence>
<organism evidence="3 4">
    <name type="scientific">Phytophthora palmivora</name>
    <dbReference type="NCBI Taxonomy" id="4796"/>
    <lineage>
        <taxon>Eukaryota</taxon>
        <taxon>Sar</taxon>
        <taxon>Stramenopiles</taxon>
        <taxon>Oomycota</taxon>
        <taxon>Peronosporomycetes</taxon>
        <taxon>Peronosporales</taxon>
        <taxon>Peronosporaceae</taxon>
        <taxon>Phytophthora</taxon>
    </lineage>
</organism>
<protein>
    <submittedName>
        <fullName evidence="3">Uncharacterized protein</fullName>
    </submittedName>
</protein>